<dbReference type="AlphaFoldDB" id="A0A8J2SKU2"/>
<evidence type="ECO:0000313" key="2">
    <source>
        <dbReference type="EMBL" id="CAH0369629.1"/>
    </source>
</evidence>
<keyword evidence="3" id="KW-1185">Reference proteome</keyword>
<dbReference type="Proteomes" id="UP000789595">
    <property type="component" value="Unassembled WGS sequence"/>
</dbReference>
<dbReference type="EMBL" id="CAKKNE010000002">
    <property type="protein sequence ID" value="CAH0369629.1"/>
    <property type="molecule type" value="Genomic_DNA"/>
</dbReference>
<proteinExistence type="predicted"/>
<protein>
    <submittedName>
        <fullName evidence="2">Uncharacterized protein</fullName>
    </submittedName>
</protein>
<evidence type="ECO:0000313" key="3">
    <source>
        <dbReference type="Proteomes" id="UP000789595"/>
    </source>
</evidence>
<accession>A0A8J2SKU2</accession>
<gene>
    <name evidence="2" type="ORF">PECAL_2P27570</name>
</gene>
<feature type="compositionally biased region" description="Low complexity" evidence="1">
    <location>
        <begin position="1"/>
        <end position="20"/>
    </location>
</feature>
<name>A0A8J2SKU2_9STRA</name>
<feature type="region of interest" description="Disordered" evidence="1">
    <location>
        <begin position="1"/>
        <end position="24"/>
    </location>
</feature>
<comment type="caution">
    <text evidence="2">The sequence shown here is derived from an EMBL/GenBank/DDBJ whole genome shotgun (WGS) entry which is preliminary data.</text>
</comment>
<organism evidence="2 3">
    <name type="scientific">Pelagomonas calceolata</name>
    <dbReference type="NCBI Taxonomy" id="35677"/>
    <lineage>
        <taxon>Eukaryota</taxon>
        <taxon>Sar</taxon>
        <taxon>Stramenopiles</taxon>
        <taxon>Ochrophyta</taxon>
        <taxon>Pelagophyceae</taxon>
        <taxon>Pelagomonadales</taxon>
        <taxon>Pelagomonadaceae</taxon>
        <taxon>Pelagomonas</taxon>
    </lineage>
</organism>
<evidence type="ECO:0000256" key="1">
    <source>
        <dbReference type="SAM" id="MobiDB-lite"/>
    </source>
</evidence>
<reference evidence="2" key="1">
    <citation type="submission" date="2021-11" db="EMBL/GenBank/DDBJ databases">
        <authorList>
            <consortium name="Genoscope - CEA"/>
            <person name="William W."/>
        </authorList>
    </citation>
    <scope>NUCLEOTIDE SEQUENCE</scope>
</reference>
<sequence length="235" mass="27316">MASTISKTASTASTASTKSTGRMSPCKYCRGEVEFCERCKRRFRESVSDEKCERIAFGSEREDFERMKKDLEELVDKKETVILSHEQFPGSTQTPHQRRRTLRLAKKGMDEHEIKLAVEEQKRNKEDLPGLELEVMPTAAYNQLANIHDGTRSWLHKHEKRIEGHNKWLKQNAVDREISRQDRLIDASGEDSLKTLADSNPMPLKKMKDKKRDIGFVVVRKRVEARAREYLRAER</sequence>